<dbReference type="RefSeq" id="WP_226182543.1">
    <property type="nucleotide sequence ID" value="NZ_JAJADQ010000001.1"/>
</dbReference>
<protein>
    <submittedName>
        <fullName evidence="5">AraC family transcriptional regulator</fullName>
    </submittedName>
</protein>
<dbReference type="PROSITE" id="PS01124">
    <property type="entry name" value="HTH_ARAC_FAMILY_2"/>
    <property type="match status" value="1"/>
</dbReference>
<dbReference type="SUPFAM" id="SSF51215">
    <property type="entry name" value="Regulatory protein AraC"/>
    <property type="match status" value="1"/>
</dbReference>
<evidence type="ECO:0000313" key="6">
    <source>
        <dbReference type="Proteomes" id="UP001165297"/>
    </source>
</evidence>
<proteinExistence type="predicted"/>
<keyword evidence="3" id="KW-0804">Transcription</keyword>
<dbReference type="InterPro" id="IPR037923">
    <property type="entry name" value="HTH-like"/>
</dbReference>
<keyword evidence="2" id="KW-0238">DNA-binding</keyword>
<evidence type="ECO:0000313" key="5">
    <source>
        <dbReference type="EMBL" id="MCB2376530.1"/>
    </source>
</evidence>
<organism evidence="5 6">
    <name type="scientific">Hymenobacter nitidus</name>
    <dbReference type="NCBI Taxonomy" id="2880929"/>
    <lineage>
        <taxon>Bacteria</taxon>
        <taxon>Pseudomonadati</taxon>
        <taxon>Bacteroidota</taxon>
        <taxon>Cytophagia</taxon>
        <taxon>Cytophagales</taxon>
        <taxon>Hymenobacteraceae</taxon>
        <taxon>Hymenobacter</taxon>
    </lineage>
</organism>
<evidence type="ECO:0000259" key="4">
    <source>
        <dbReference type="PROSITE" id="PS01124"/>
    </source>
</evidence>
<keyword evidence="1" id="KW-0805">Transcription regulation</keyword>
<dbReference type="Pfam" id="PF12833">
    <property type="entry name" value="HTH_18"/>
    <property type="match status" value="1"/>
</dbReference>
<gene>
    <name evidence="5" type="ORF">LGH70_02990</name>
</gene>
<sequence>MNERIPTYQLQAFAADGSGQAPEVFFPAYGAVKPTIPLHQPYRGNYYKISLCLRGTAEFNANLAPYVVRPGCLVLATPDVIKEWGRVAADYETLSIFFTRDFISANNAATGKLRFFVTPPTYVLPLGAVEAASIEESFRFLQQKYNTPNAQRANIVKSILTSLLYEIGTLYDPVPAGLPQGSRGRQLAASFRQLVQVHCATERSVQFYAAALCITPKHLTELVKEATGQTASACIAGAVALEAKALLQNPALTVAQVAASLQFADQFAFSRFFKRSTGLSPSAFRRVG</sequence>
<evidence type="ECO:0000256" key="3">
    <source>
        <dbReference type="ARBA" id="ARBA00023163"/>
    </source>
</evidence>
<accession>A0ABS8A802</accession>
<dbReference type="InterPro" id="IPR018060">
    <property type="entry name" value="HTH_AraC"/>
</dbReference>
<dbReference type="Gene3D" id="1.10.10.60">
    <property type="entry name" value="Homeodomain-like"/>
    <property type="match status" value="1"/>
</dbReference>
<comment type="caution">
    <text evidence="5">The sequence shown here is derived from an EMBL/GenBank/DDBJ whole genome shotgun (WGS) entry which is preliminary data.</text>
</comment>
<keyword evidence="6" id="KW-1185">Reference proteome</keyword>
<dbReference type="PANTHER" id="PTHR43280">
    <property type="entry name" value="ARAC-FAMILY TRANSCRIPTIONAL REGULATOR"/>
    <property type="match status" value="1"/>
</dbReference>
<feature type="domain" description="HTH araC/xylS-type" evidence="4">
    <location>
        <begin position="189"/>
        <end position="287"/>
    </location>
</feature>
<dbReference type="EMBL" id="JAJADQ010000001">
    <property type="protein sequence ID" value="MCB2376530.1"/>
    <property type="molecule type" value="Genomic_DNA"/>
</dbReference>
<evidence type="ECO:0000256" key="1">
    <source>
        <dbReference type="ARBA" id="ARBA00023015"/>
    </source>
</evidence>
<dbReference type="PANTHER" id="PTHR43280:SF32">
    <property type="entry name" value="TRANSCRIPTIONAL REGULATORY PROTEIN"/>
    <property type="match status" value="1"/>
</dbReference>
<evidence type="ECO:0000256" key="2">
    <source>
        <dbReference type="ARBA" id="ARBA00023125"/>
    </source>
</evidence>
<dbReference type="InterPro" id="IPR009057">
    <property type="entry name" value="Homeodomain-like_sf"/>
</dbReference>
<reference evidence="5" key="1">
    <citation type="submission" date="2021-10" db="EMBL/GenBank/DDBJ databases">
        <authorList>
            <person name="Dean J.D."/>
            <person name="Kim M.K."/>
            <person name="Newey C.N."/>
            <person name="Stoker T.S."/>
            <person name="Thompson D.W."/>
            <person name="Grose J.H."/>
        </authorList>
    </citation>
    <scope>NUCLEOTIDE SEQUENCE</scope>
    <source>
        <strain evidence="5">BT635</strain>
    </source>
</reference>
<dbReference type="Proteomes" id="UP001165297">
    <property type="component" value="Unassembled WGS sequence"/>
</dbReference>
<dbReference type="SUPFAM" id="SSF46689">
    <property type="entry name" value="Homeodomain-like"/>
    <property type="match status" value="1"/>
</dbReference>
<dbReference type="SMART" id="SM00342">
    <property type="entry name" value="HTH_ARAC"/>
    <property type="match status" value="1"/>
</dbReference>
<name>A0ABS8A802_9BACT</name>